<dbReference type="InterPro" id="IPR001789">
    <property type="entry name" value="Sig_transdc_resp-reg_receiver"/>
</dbReference>
<comment type="caution">
    <text evidence="5">The sequence shown here is derived from an EMBL/GenBank/DDBJ whole genome shotgun (WGS) entry which is preliminary data.</text>
</comment>
<dbReference type="Gene3D" id="3.40.50.2300">
    <property type="match status" value="1"/>
</dbReference>
<keyword evidence="3" id="KW-0597">Phosphoprotein</keyword>
<dbReference type="InterPro" id="IPR011006">
    <property type="entry name" value="CheY-like_superfamily"/>
</dbReference>
<dbReference type="SMART" id="SM00448">
    <property type="entry name" value="REC"/>
    <property type="match status" value="1"/>
</dbReference>
<dbReference type="Pfam" id="PF00072">
    <property type="entry name" value="Response_reg"/>
    <property type="match status" value="1"/>
</dbReference>
<dbReference type="GO" id="GO:0003677">
    <property type="term" value="F:DNA binding"/>
    <property type="evidence" value="ECO:0007669"/>
    <property type="project" value="InterPro"/>
</dbReference>
<evidence type="ECO:0000256" key="3">
    <source>
        <dbReference type="PROSITE-ProRule" id="PRU00169"/>
    </source>
</evidence>
<evidence type="ECO:0000256" key="1">
    <source>
        <dbReference type="ARBA" id="ARBA00018672"/>
    </source>
</evidence>
<sequence>MDMISLAVVDDNPKDRDRICKIVKETVKKEHFELKVTPMGDPSFLKADIEEGIHYDIFLLDVEMPGYTGMELARLIQENCGASYIIFVTSHIEYCPEGYEVGALRYILKEKLEEKLPGDLAYALSRIKNQKGRYFVVRNASGTRKIPYEDIIKIVKEDNKYSLIYTREGEYKVRSSIRSLMEQLKSGAFVVVNKGILVNVGHIHDIDTSRILHLSCGLEAEASKSHLTDVRQKVMEYCLERLSGGEQA</sequence>
<dbReference type="Gene3D" id="2.40.50.1020">
    <property type="entry name" value="LytTr DNA-binding domain"/>
    <property type="match status" value="1"/>
</dbReference>
<name>A0A9D1F389_9FIRM</name>
<organism evidence="5 6">
    <name type="scientific">Candidatus Scybalocola faecigallinarum</name>
    <dbReference type="NCBI Taxonomy" id="2840941"/>
    <lineage>
        <taxon>Bacteria</taxon>
        <taxon>Bacillati</taxon>
        <taxon>Bacillota</taxon>
        <taxon>Clostridia</taxon>
        <taxon>Lachnospirales</taxon>
        <taxon>Lachnospiraceae</taxon>
        <taxon>Lachnospiraceae incertae sedis</taxon>
        <taxon>Candidatus Scybalocola (ex Gilroy et al. 2021)</taxon>
    </lineage>
</organism>
<accession>A0A9D1F389</accession>
<dbReference type="PANTHER" id="PTHR37299">
    <property type="entry name" value="TRANSCRIPTIONAL REGULATOR-RELATED"/>
    <property type="match status" value="1"/>
</dbReference>
<feature type="domain" description="Response regulatory" evidence="4">
    <location>
        <begin position="5"/>
        <end position="124"/>
    </location>
</feature>
<evidence type="ECO:0000313" key="6">
    <source>
        <dbReference type="Proteomes" id="UP000823927"/>
    </source>
</evidence>
<protein>
    <recommendedName>
        <fullName evidence="1">Stage 0 sporulation protein A homolog</fullName>
    </recommendedName>
</protein>
<dbReference type="SMART" id="SM00850">
    <property type="entry name" value="LytTR"/>
    <property type="match status" value="1"/>
</dbReference>
<dbReference type="PROSITE" id="PS50110">
    <property type="entry name" value="RESPONSE_REGULATORY"/>
    <property type="match status" value="1"/>
</dbReference>
<reference evidence="5" key="2">
    <citation type="journal article" date="2021" name="PeerJ">
        <title>Extensive microbial diversity within the chicken gut microbiome revealed by metagenomics and culture.</title>
        <authorList>
            <person name="Gilroy R."/>
            <person name="Ravi A."/>
            <person name="Getino M."/>
            <person name="Pursley I."/>
            <person name="Horton D.L."/>
            <person name="Alikhan N.F."/>
            <person name="Baker D."/>
            <person name="Gharbi K."/>
            <person name="Hall N."/>
            <person name="Watson M."/>
            <person name="Adriaenssens E.M."/>
            <person name="Foster-Nyarko E."/>
            <person name="Jarju S."/>
            <person name="Secka A."/>
            <person name="Antonio M."/>
            <person name="Oren A."/>
            <person name="Chaudhuri R.R."/>
            <person name="La Ragione R."/>
            <person name="Hildebrand F."/>
            <person name="Pallen M.J."/>
        </authorList>
    </citation>
    <scope>NUCLEOTIDE SEQUENCE</scope>
    <source>
        <strain evidence="5">CHK178-757</strain>
    </source>
</reference>
<reference evidence="5" key="1">
    <citation type="submission" date="2020-10" db="EMBL/GenBank/DDBJ databases">
        <authorList>
            <person name="Gilroy R."/>
        </authorList>
    </citation>
    <scope>NUCLEOTIDE SEQUENCE</scope>
    <source>
        <strain evidence="5">CHK178-757</strain>
    </source>
</reference>
<dbReference type="InterPro" id="IPR007492">
    <property type="entry name" value="LytTR_DNA-bd_dom"/>
</dbReference>
<evidence type="ECO:0000256" key="2">
    <source>
        <dbReference type="ARBA" id="ARBA00024867"/>
    </source>
</evidence>
<feature type="modified residue" description="4-aspartylphosphate" evidence="3">
    <location>
        <position position="61"/>
    </location>
</feature>
<evidence type="ECO:0000259" key="4">
    <source>
        <dbReference type="PROSITE" id="PS50110"/>
    </source>
</evidence>
<dbReference type="EMBL" id="DVIT01000015">
    <property type="protein sequence ID" value="HIS46699.1"/>
    <property type="molecule type" value="Genomic_DNA"/>
</dbReference>
<gene>
    <name evidence="5" type="ORF">IAB46_03895</name>
</gene>
<dbReference type="InterPro" id="IPR046947">
    <property type="entry name" value="LytR-like"/>
</dbReference>
<dbReference type="SUPFAM" id="SSF52172">
    <property type="entry name" value="CheY-like"/>
    <property type="match status" value="1"/>
</dbReference>
<evidence type="ECO:0000313" key="5">
    <source>
        <dbReference type="EMBL" id="HIS46699.1"/>
    </source>
</evidence>
<proteinExistence type="predicted"/>
<comment type="function">
    <text evidence="2">May play the central regulatory role in sporulation. It may be an element of the effector pathway responsible for the activation of sporulation genes in response to nutritional stress. Spo0A may act in concert with spo0H (a sigma factor) to control the expression of some genes that are critical to the sporulation process.</text>
</comment>
<dbReference type="Pfam" id="PF04397">
    <property type="entry name" value="LytTR"/>
    <property type="match status" value="1"/>
</dbReference>
<dbReference type="PANTHER" id="PTHR37299:SF1">
    <property type="entry name" value="STAGE 0 SPORULATION PROTEIN A HOMOLOG"/>
    <property type="match status" value="1"/>
</dbReference>
<dbReference type="AlphaFoldDB" id="A0A9D1F389"/>
<dbReference type="Proteomes" id="UP000823927">
    <property type="component" value="Unassembled WGS sequence"/>
</dbReference>
<dbReference type="GO" id="GO:0000156">
    <property type="term" value="F:phosphorelay response regulator activity"/>
    <property type="evidence" value="ECO:0007669"/>
    <property type="project" value="InterPro"/>
</dbReference>